<protein>
    <submittedName>
        <fullName evidence="1">Uncharacterized protein</fullName>
    </submittedName>
</protein>
<evidence type="ECO:0000313" key="1">
    <source>
        <dbReference type="EMBL" id="KKM85977.1"/>
    </source>
</evidence>
<organism evidence="1">
    <name type="scientific">marine sediment metagenome</name>
    <dbReference type="NCBI Taxonomy" id="412755"/>
    <lineage>
        <taxon>unclassified sequences</taxon>
        <taxon>metagenomes</taxon>
        <taxon>ecological metagenomes</taxon>
    </lineage>
</organism>
<dbReference type="EMBL" id="LAZR01007327">
    <property type="protein sequence ID" value="KKM85977.1"/>
    <property type="molecule type" value="Genomic_DNA"/>
</dbReference>
<comment type="caution">
    <text evidence="1">The sequence shown here is derived from an EMBL/GenBank/DDBJ whole genome shotgun (WGS) entry which is preliminary data.</text>
</comment>
<sequence>MRVTWNWVAENQDAVEGTLGTPSARMTKSVASGARESSMSIGKSTLHVKVGSEKNHVIADGAILGGNR</sequence>
<reference evidence="1" key="1">
    <citation type="journal article" date="2015" name="Nature">
        <title>Complex archaea that bridge the gap between prokaryotes and eukaryotes.</title>
        <authorList>
            <person name="Spang A."/>
            <person name="Saw J.H."/>
            <person name="Jorgensen S.L."/>
            <person name="Zaremba-Niedzwiedzka K."/>
            <person name="Martijn J."/>
            <person name="Lind A.E."/>
            <person name="van Eijk R."/>
            <person name="Schleper C."/>
            <person name="Guy L."/>
            <person name="Ettema T.J."/>
        </authorList>
    </citation>
    <scope>NUCLEOTIDE SEQUENCE</scope>
</reference>
<proteinExistence type="predicted"/>
<accession>A0A0F9NXL5</accession>
<dbReference type="AlphaFoldDB" id="A0A0F9NXL5"/>
<gene>
    <name evidence="1" type="ORF">LCGC14_1283670</name>
</gene>
<name>A0A0F9NXL5_9ZZZZ</name>